<keyword evidence="2" id="KW-1185">Reference proteome</keyword>
<dbReference type="EMBL" id="BTSX01000003">
    <property type="protein sequence ID" value="GMS90558.1"/>
    <property type="molecule type" value="Genomic_DNA"/>
</dbReference>
<name>A0AAV5T5L3_9BILA</name>
<protein>
    <submittedName>
        <fullName evidence="1">Uncharacterized protein</fullName>
    </submittedName>
</protein>
<comment type="caution">
    <text evidence="1">The sequence shown here is derived from an EMBL/GenBank/DDBJ whole genome shotgun (WGS) entry which is preliminary data.</text>
</comment>
<organism evidence="1 2">
    <name type="scientific">Pristionchus entomophagus</name>
    <dbReference type="NCBI Taxonomy" id="358040"/>
    <lineage>
        <taxon>Eukaryota</taxon>
        <taxon>Metazoa</taxon>
        <taxon>Ecdysozoa</taxon>
        <taxon>Nematoda</taxon>
        <taxon>Chromadorea</taxon>
        <taxon>Rhabditida</taxon>
        <taxon>Rhabditina</taxon>
        <taxon>Diplogasteromorpha</taxon>
        <taxon>Diplogasteroidea</taxon>
        <taxon>Neodiplogasteridae</taxon>
        <taxon>Pristionchus</taxon>
    </lineage>
</organism>
<sequence length="215" mass="24692">IANICLARPVQLFVMRTSITIIFLLLLPHNSSYSIVSPAKYLAVENSVLPHETSGERLRELRGRMGNTLYAVAVDVYDRWNDTDIHYKEALFNGVLCEFFGDYEQEITQLLYGDSTVLLSNTQREHEEIEALVIPILFNCSSFPGDKQYDDCFCTEEKVLLYCLILRLGRRIRDGGDRVFKLLNNEQSLGFDMTYQKKQCTSEALKSLSDHKTLF</sequence>
<dbReference type="AlphaFoldDB" id="A0AAV5T5L3"/>
<proteinExistence type="predicted"/>
<gene>
    <name evidence="1" type="ORF">PENTCL1PPCAC_12733</name>
</gene>
<evidence type="ECO:0000313" key="2">
    <source>
        <dbReference type="Proteomes" id="UP001432027"/>
    </source>
</evidence>
<reference evidence="1" key="1">
    <citation type="submission" date="2023-10" db="EMBL/GenBank/DDBJ databases">
        <title>Genome assembly of Pristionchus species.</title>
        <authorList>
            <person name="Yoshida K."/>
            <person name="Sommer R.J."/>
        </authorList>
    </citation>
    <scope>NUCLEOTIDE SEQUENCE</scope>
    <source>
        <strain evidence="1">RS0144</strain>
    </source>
</reference>
<dbReference type="Proteomes" id="UP001432027">
    <property type="component" value="Unassembled WGS sequence"/>
</dbReference>
<feature type="non-terminal residue" evidence="1">
    <location>
        <position position="1"/>
    </location>
</feature>
<evidence type="ECO:0000313" key="1">
    <source>
        <dbReference type="EMBL" id="GMS90558.1"/>
    </source>
</evidence>
<accession>A0AAV5T5L3</accession>